<reference evidence="1 2" key="1">
    <citation type="journal article" date="2022" name="bioRxiv">
        <title>An ancient truncated duplication of the anti-Mullerian hormone receptor type 2 gene is a potential conserved master sex determinant in the Pangasiidae catfish family.</title>
        <authorList>
            <person name="Wen M."/>
            <person name="Pan Q."/>
            <person name="Jouanno E."/>
            <person name="Montfort J."/>
            <person name="Zahm M."/>
            <person name="Cabau C."/>
            <person name="Klopp C."/>
            <person name="Iampietro C."/>
            <person name="Roques C."/>
            <person name="Bouchez O."/>
            <person name="Castinel A."/>
            <person name="Donnadieu C."/>
            <person name="Parrinello H."/>
            <person name="Poncet C."/>
            <person name="Belmonte E."/>
            <person name="Gautier V."/>
            <person name="Avarre J.-C."/>
            <person name="Dugue R."/>
            <person name="Gustiano R."/>
            <person name="Ha T.T.T."/>
            <person name="Campet M."/>
            <person name="Sriphairoj K."/>
            <person name="Ribolli J."/>
            <person name="de Almeida F.L."/>
            <person name="Desvignes T."/>
            <person name="Postlethwait J.H."/>
            <person name="Bucao C.F."/>
            <person name="Robinson-Rechavi M."/>
            <person name="Bobe J."/>
            <person name="Herpin A."/>
            <person name="Guiguen Y."/>
        </authorList>
    </citation>
    <scope>NUCLEOTIDE SEQUENCE [LARGE SCALE GENOMIC DNA]</scope>
    <source>
        <strain evidence="1">YG-Dec2019</strain>
    </source>
</reference>
<organism evidence="1 2">
    <name type="scientific">Pangasianodon gigas</name>
    <name type="common">Mekong giant catfish</name>
    <name type="synonym">Pangasius gigas</name>
    <dbReference type="NCBI Taxonomy" id="30993"/>
    <lineage>
        <taxon>Eukaryota</taxon>
        <taxon>Metazoa</taxon>
        <taxon>Chordata</taxon>
        <taxon>Craniata</taxon>
        <taxon>Vertebrata</taxon>
        <taxon>Euteleostomi</taxon>
        <taxon>Actinopterygii</taxon>
        <taxon>Neopterygii</taxon>
        <taxon>Teleostei</taxon>
        <taxon>Ostariophysi</taxon>
        <taxon>Siluriformes</taxon>
        <taxon>Pangasiidae</taxon>
        <taxon>Pangasianodon</taxon>
    </lineage>
</organism>
<evidence type="ECO:0000313" key="2">
    <source>
        <dbReference type="Proteomes" id="UP000829447"/>
    </source>
</evidence>
<evidence type="ECO:0000313" key="1">
    <source>
        <dbReference type="EMBL" id="MCI4379715.1"/>
    </source>
</evidence>
<sequence length="75" mass="7716">MDPATLPELNGAYRYPPGVVSLASGGLPPSVEGIVPSAVPISHSLPPVAHPPHAPSPGQTGKAEPDREQHPNEQL</sequence>
<dbReference type="EMBL" id="CM040460">
    <property type="protein sequence ID" value="MCI4379715.1"/>
    <property type="molecule type" value="Genomic_DNA"/>
</dbReference>
<accession>A0ACC5WLL0</accession>
<dbReference type="Proteomes" id="UP000829447">
    <property type="component" value="Linkage Group LG7"/>
</dbReference>
<gene>
    <name evidence="1" type="ORF">PGIGA_G00231360</name>
</gene>
<name>A0ACC5WLL0_PANGG</name>
<keyword evidence="2" id="KW-1185">Reference proteome</keyword>
<proteinExistence type="predicted"/>
<comment type="caution">
    <text evidence="1">The sequence shown here is derived from an EMBL/GenBank/DDBJ whole genome shotgun (WGS) entry which is preliminary data.</text>
</comment>
<protein>
    <submittedName>
        <fullName evidence="1">Uncharacterized protein</fullName>
    </submittedName>
</protein>